<dbReference type="Proteomes" id="UP001642487">
    <property type="component" value="Chromosome 7"/>
</dbReference>
<organism evidence="1 2">
    <name type="scientific">Citrullus colocynthis</name>
    <name type="common">colocynth</name>
    <dbReference type="NCBI Taxonomy" id="252529"/>
    <lineage>
        <taxon>Eukaryota</taxon>
        <taxon>Viridiplantae</taxon>
        <taxon>Streptophyta</taxon>
        <taxon>Embryophyta</taxon>
        <taxon>Tracheophyta</taxon>
        <taxon>Spermatophyta</taxon>
        <taxon>Magnoliopsida</taxon>
        <taxon>eudicotyledons</taxon>
        <taxon>Gunneridae</taxon>
        <taxon>Pentapetalae</taxon>
        <taxon>rosids</taxon>
        <taxon>fabids</taxon>
        <taxon>Cucurbitales</taxon>
        <taxon>Cucurbitaceae</taxon>
        <taxon>Benincaseae</taxon>
        <taxon>Citrullus</taxon>
    </lineage>
</organism>
<dbReference type="EMBL" id="OZ021741">
    <property type="protein sequence ID" value="CAK9325857.1"/>
    <property type="molecule type" value="Genomic_DNA"/>
</dbReference>
<protein>
    <submittedName>
        <fullName evidence="1">Uncharacterized protein</fullName>
    </submittedName>
</protein>
<evidence type="ECO:0000313" key="1">
    <source>
        <dbReference type="EMBL" id="CAK9325857.1"/>
    </source>
</evidence>
<accession>A0ABP0Z110</accession>
<gene>
    <name evidence="1" type="ORF">CITCOLO1_LOCUS18130</name>
</gene>
<keyword evidence="2" id="KW-1185">Reference proteome</keyword>
<evidence type="ECO:0000313" key="2">
    <source>
        <dbReference type="Proteomes" id="UP001642487"/>
    </source>
</evidence>
<reference evidence="1 2" key="1">
    <citation type="submission" date="2024-03" db="EMBL/GenBank/DDBJ databases">
        <authorList>
            <person name="Gkanogiannis A."/>
            <person name="Becerra Lopez-Lavalle L."/>
        </authorList>
    </citation>
    <scope>NUCLEOTIDE SEQUENCE [LARGE SCALE GENOMIC DNA]</scope>
</reference>
<name>A0ABP0Z110_9ROSI</name>
<proteinExistence type="predicted"/>
<sequence length="116" mass="13236">MILLLLTRPNRRPFPDYALNLGLVSRFSSTPNLFLNMLASISRNAHRLLQLAVYTEVQPSPVILFRRYCSESLHSRPPSHSPHSPLPSILFSLLHLSPTYLSVDNTPLPHFHSRLK</sequence>